<evidence type="ECO:0008006" key="6">
    <source>
        <dbReference type="Google" id="ProtNLM"/>
    </source>
</evidence>
<proteinExistence type="predicted"/>
<dbReference type="Pfam" id="PF22813">
    <property type="entry name" value="TcaA_2nd"/>
    <property type="match status" value="1"/>
</dbReference>
<keyword evidence="5" id="KW-1185">Reference proteome</keyword>
<dbReference type="PANTHER" id="PTHR40038:SF1">
    <property type="entry name" value="MEMBRANE-ASSOCIATED PROTEIN TCAA"/>
    <property type="match status" value="1"/>
</dbReference>
<feature type="domain" description="TcaA second" evidence="2">
    <location>
        <begin position="36"/>
        <end position="138"/>
    </location>
</feature>
<dbReference type="AlphaFoldDB" id="A0A2S7N2E8"/>
<keyword evidence="1" id="KW-0812">Transmembrane</keyword>
<name>A0A2S7N2E8_9BACI</name>
<evidence type="ECO:0000259" key="3">
    <source>
        <dbReference type="Pfam" id="PF22820"/>
    </source>
</evidence>
<accession>A0A2S7N2E8</accession>
<dbReference type="PANTHER" id="PTHR40038">
    <property type="entry name" value="MEMBRANE-ASSOCIATED PROTEIN TCAA"/>
    <property type="match status" value="1"/>
</dbReference>
<gene>
    <name evidence="4" type="ORF">CYL18_06020</name>
</gene>
<dbReference type="Proteomes" id="UP000239663">
    <property type="component" value="Unassembled WGS sequence"/>
</dbReference>
<evidence type="ECO:0000313" key="5">
    <source>
        <dbReference type="Proteomes" id="UP000239663"/>
    </source>
</evidence>
<reference evidence="4 5" key="1">
    <citation type="submission" date="2017-12" db="EMBL/GenBank/DDBJ databases">
        <title>Taxonomic description and draft genome of Pradoshia cofamensis Gen. nov., sp. nov., a thermotolerant bacillale isolated from anterior gut of earthworm Eisenia fetida.</title>
        <authorList>
            <person name="Saha T."/>
            <person name="Chakraborty R."/>
        </authorList>
    </citation>
    <scope>NUCLEOTIDE SEQUENCE [LARGE SCALE GENOMIC DNA]</scope>
    <source>
        <strain evidence="4 5">EAG3</strain>
    </source>
</reference>
<keyword evidence="1" id="KW-1133">Transmembrane helix</keyword>
<feature type="domain" description="TcaA 4th" evidence="3">
    <location>
        <begin position="141"/>
        <end position="212"/>
    </location>
</feature>
<evidence type="ECO:0000259" key="2">
    <source>
        <dbReference type="Pfam" id="PF22813"/>
    </source>
</evidence>
<protein>
    <recommendedName>
        <fullName evidence="6">PEGA domain-containing protein</fullName>
    </recommendedName>
</protein>
<dbReference type="GO" id="GO:0005886">
    <property type="term" value="C:plasma membrane"/>
    <property type="evidence" value="ECO:0007669"/>
    <property type="project" value="UniProtKB-SubCell"/>
</dbReference>
<comment type="caution">
    <text evidence="4">The sequence shown here is derived from an EMBL/GenBank/DDBJ whole genome shotgun (WGS) entry which is preliminary data.</text>
</comment>
<keyword evidence="1" id="KW-0472">Membrane</keyword>
<dbReference type="RefSeq" id="WP_104848582.1">
    <property type="nucleotide sequence ID" value="NZ_PKOZ01000002.1"/>
</dbReference>
<evidence type="ECO:0000256" key="1">
    <source>
        <dbReference type="SAM" id="Phobius"/>
    </source>
</evidence>
<dbReference type="InterPro" id="IPR054529">
    <property type="entry name" value="TcaA_2nd"/>
</dbReference>
<dbReference type="Pfam" id="PF22820">
    <property type="entry name" value="TcaA_3rd_4th"/>
    <property type="match status" value="1"/>
</dbReference>
<dbReference type="EMBL" id="PKOZ01000002">
    <property type="protein sequence ID" value="PQD96155.1"/>
    <property type="molecule type" value="Genomic_DNA"/>
</dbReference>
<feature type="transmembrane region" description="Helical" evidence="1">
    <location>
        <begin position="9"/>
        <end position="28"/>
    </location>
</feature>
<evidence type="ECO:0000313" key="4">
    <source>
        <dbReference type="EMBL" id="PQD96155.1"/>
    </source>
</evidence>
<organism evidence="4 5">
    <name type="scientific">Pradoshia eiseniae</name>
    <dbReference type="NCBI Taxonomy" id="2064768"/>
    <lineage>
        <taxon>Bacteria</taxon>
        <taxon>Bacillati</taxon>
        <taxon>Bacillota</taxon>
        <taxon>Bacilli</taxon>
        <taxon>Bacillales</taxon>
        <taxon>Bacillaceae</taxon>
        <taxon>Pradoshia</taxon>
    </lineage>
</organism>
<dbReference type="InterPro" id="IPR054530">
    <property type="entry name" value="TcaA_4th"/>
</dbReference>
<sequence length="227" mass="25801">MRKSPLRKLQIGLIIASILLICIPLYLISRPPDKDTLIHQVELAFKQQNSETLSKVLTSSDQNLQIDEKDTKALINYLHENPEYLESLITILQEQSRYYDEEAGVAASNTKSTEKIEGFLTLKKNQNFILPDTYSIEIDPVYLTVCTNTQDAVIKINGQKVTHTSQKDCDKTVGPLLPGEYMVEATSKQKDKEIKKTETVTLWNTDQEITLDLQAEDITLQTNKDKK</sequence>